<feature type="transmembrane region" description="Helical" evidence="2">
    <location>
        <begin position="116"/>
        <end position="134"/>
    </location>
</feature>
<name>A0ABN9RJG7_9DINO</name>
<organism evidence="3 4">
    <name type="scientific">Prorocentrum cordatum</name>
    <dbReference type="NCBI Taxonomy" id="2364126"/>
    <lineage>
        <taxon>Eukaryota</taxon>
        <taxon>Sar</taxon>
        <taxon>Alveolata</taxon>
        <taxon>Dinophyceae</taxon>
        <taxon>Prorocentrales</taxon>
        <taxon>Prorocentraceae</taxon>
        <taxon>Prorocentrum</taxon>
    </lineage>
</organism>
<feature type="compositionally biased region" description="Polar residues" evidence="1">
    <location>
        <begin position="314"/>
        <end position="324"/>
    </location>
</feature>
<keyword evidence="2" id="KW-0472">Membrane</keyword>
<keyword evidence="4" id="KW-1185">Reference proteome</keyword>
<dbReference type="Proteomes" id="UP001189429">
    <property type="component" value="Unassembled WGS sequence"/>
</dbReference>
<reference evidence="3" key="1">
    <citation type="submission" date="2023-10" db="EMBL/GenBank/DDBJ databases">
        <authorList>
            <person name="Chen Y."/>
            <person name="Shah S."/>
            <person name="Dougan E. K."/>
            <person name="Thang M."/>
            <person name="Chan C."/>
        </authorList>
    </citation>
    <scope>NUCLEOTIDE SEQUENCE [LARGE SCALE GENOMIC DNA]</scope>
</reference>
<keyword evidence="2" id="KW-1133">Transmembrane helix</keyword>
<protein>
    <submittedName>
        <fullName evidence="3">Uncharacterized protein</fullName>
    </submittedName>
</protein>
<feature type="transmembrane region" description="Helical" evidence="2">
    <location>
        <begin position="50"/>
        <end position="74"/>
    </location>
</feature>
<keyword evidence="2" id="KW-0812">Transmembrane</keyword>
<feature type="compositionally biased region" description="Low complexity" evidence="1">
    <location>
        <begin position="405"/>
        <end position="418"/>
    </location>
</feature>
<feature type="transmembrane region" description="Helical" evidence="2">
    <location>
        <begin position="164"/>
        <end position="180"/>
    </location>
</feature>
<feature type="region of interest" description="Disordered" evidence="1">
    <location>
        <begin position="302"/>
        <end position="324"/>
    </location>
</feature>
<feature type="transmembrane region" description="Helical" evidence="2">
    <location>
        <begin position="200"/>
        <end position="222"/>
    </location>
</feature>
<evidence type="ECO:0000313" key="4">
    <source>
        <dbReference type="Proteomes" id="UP001189429"/>
    </source>
</evidence>
<feature type="compositionally biased region" description="Pro residues" evidence="1">
    <location>
        <begin position="387"/>
        <end position="396"/>
    </location>
</feature>
<sequence length="438" mass="48551">MGMLYVRVGRAPPMITYSTSMSMCVPEEGAFEASLREELGRRRLARARRIVPWAQVLVVSMACTFTANSGLIGGSGKRFGSTVQDIAIGITAVIVIIMWISQWMGVSVVTLRSLDYWYSAFMACLVAYMSPFAIRADLVAYRMNVSIWFVFLCLFNLKPWFNFIWLLMISSTFCCTLLFGDRAESMKVADYNSQSALADWLQNFCAVVLVLLFLNQLLTYIARLELDTKFSRNELAAATSVLTSVCEVVVDLDDKFRLQRHSRELTDMLFLNPQRRLCQEDIRSFLASESDRRKFSRQMGQMVLPDSPEDGPHPSNTFQVSMKDSTGNSVNVNVIAVCYTGRDGVHAFMVGIVEVCDSMPLPSLGSTLETRRQRQRRPRQDSAGPQAAPPAAPLGPPEEAEEAESSGSGSGSDPSALGLEQAEGEHLAVWINMASAGY</sequence>
<evidence type="ECO:0000256" key="1">
    <source>
        <dbReference type="SAM" id="MobiDB-lite"/>
    </source>
</evidence>
<feature type="region of interest" description="Disordered" evidence="1">
    <location>
        <begin position="361"/>
        <end position="421"/>
    </location>
</feature>
<gene>
    <name evidence="3" type="ORF">PCOR1329_LOCUS21284</name>
</gene>
<accession>A0ABN9RJG7</accession>
<proteinExistence type="predicted"/>
<comment type="caution">
    <text evidence="3">The sequence shown here is derived from an EMBL/GenBank/DDBJ whole genome shotgun (WGS) entry which is preliminary data.</text>
</comment>
<dbReference type="EMBL" id="CAUYUJ010006991">
    <property type="protein sequence ID" value="CAK0819257.1"/>
    <property type="molecule type" value="Genomic_DNA"/>
</dbReference>
<feature type="transmembrane region" description="Helical" evidence="2">
    <location>
        <begin position="86"/>
        <end position="109"/>
    </location>
</feature>
<evidence type="ECO:0000256" key="2">
    <source>
        <dbReference type="SAM" id="Phobius"/>
    </source>
</evidence>
<evidence type="ECO:0000313" key="3">
    <source>
        <dbReference type="EMBL" id="CAK0819257.1"/>
    </source>
</evidence>